<dbReference type="EMBL" id="JANHOH010000002">
    <property type="protein sequence ID" value="MCQ6959087.1"/>
    <property type="molecule type" value="Genomic_DNA"/>
</dbReference>
<evidence type="ECO:0000313" key="4">
    <source>
        <dbReference type="EMBL" id="MCQ6959087.1"/>
    </source>
</evidence>
<reference evidence="4 5" key="1">
    <citation type="submission" date="2022-07" db="EMBL/GenBank/DDBJ databases">
        <title>Mucilaginibacter sp. JC4.</title>
        <authorList>
            <person name="Le V."/>
            <person name="Ko S.-R."/>
            <person name="Ahn C.-Y."/>
            <person name="Oh H.-M."/>
        </authorList>
    </citation>
    <scope>NUCLEOTIDE SEQUENCE [LARGE SCALE GENOMIC DNA]</scope>
    <source>
        <strain evidence="4 5">JC4</strain>
    </source>
</reference>
<organism evidence="4 5">
    <name type="scientific">Mucilaginibacter aquariorum</name>
    <dbReference type="NCBI Taxonomy" id="2967225"/>
    <lineage>
        <taxon>Bacteria</taxon>
        <taxon>Pseudomonadati</taxon>
        <taxon>Bacteroidota</taxon>
        <taxon>Sphingobacteriia</taxon>
        <taxon>Sphingobacteriales</taxon>
        <taxon>Sphingobacteriaceae</taxon>
        <taxon>Mucilaginibacter</taxon>
    </lineage>
</organism>
<feature type="compositionally biased region" description="Basic and acidic residues" evidence="1">
    <location>
        <begin position="1027"/>
        <end position="1039"/>
    </location>
</feature>
<dbReference type="InterPro" id="IPR007844">
    <property type="entry name" value="AsmA"/>
</dbReference>
<evidence type="ECO:0000256" key="2">
    <source>
        <dbReference type="SAM" id="Phobius"/>
    </source>
</evidence>
<keyword evidence="5" id="KW-1185">Reference proteome</keyword>
<evidence type="ECO:0000259" key="3">
    <source>
        <dbReference type="Pfam" id="PF05170"/>
    </source>
</evidence>
<dbReference type="InterPro" id="IPR052894">
    <property type="entry name" value="AsmA-related"/>
</dbReference>
<evidence type="ECO:0000256" key="1">
    <source>
        <dbReference type="SAM" id="MobiDB-lite"/>
    </source>
</evidence>
<keyword evidence="2" id="KW-1133">Transmembrane helix</keyword>
<feature type="domain" description="AsmA" evidence="3">
    <location>
        <begin position="11"/>
        <end position="183"/>
    </location>
</feature>
<sequence>MPLPVKKILLKTFKISAITIVSLLCLMFLLPYLFPQTVTQKIKQWAGGSINGKLAFSDTNLSFFKKFPALTLTLNNFSLSGSAPFEADTLVSAKEISLAIDLSSVLKSKININKIYLNQALINIQVDSAGRANYNVYKSKGNEQANPADTSSASLGIEQILVENSRLVYNDRSMPLLVNARGFNYKGSGDLSKDIFDLYSHTDASSVDFYYGGQPYVLNKKVNADLVTSINTKSLAFAFQKNNLLINRLPVAFKGKFEFLKDGYDMDFRIISEQNNLSDIFTALPAEYAKYVEGTDIKGTGVIQMNLIGKYIAAKNIMPDLSFNLKVRNGYVANKNTPAPVKNLYINMDAKVPGLNPENLDLNIDSIYFNIDKDYFGSVIKVKGLKSPDVFAKINTEIDLEKWYKAFGIKPFQVKGRYKLNLLAEGKYSTGIKKTGLRQKVDTVITSIPKFTLRSSFRDGYVKYTRLPEAVKNIRFDLNASCPDNNIAHATMDMSNINAEALNNYIKGRLKMSNTAGALIDAVINAKFHLADIKKFYPVDSLDMKGDLLADVQTKGRYIPGKRIFPVTKANINLQNGYILTKYYPHPVQNLNIWVNILNNTGSLKGLKVDIKPISFKFEDKPFTLKANLKNFDDLDYRIASRGTLDIGKIYRVFAIKGYDVKGFVRTNFSLKGKHSDATAGRYDQLANSGTLKVKDIALSSDLFPKPFLIRTGNFSFNQDKMKFDQFRADYGKSAIALNGSLSNVINYAIKPNSPLKGEFTFTSDLILADDFMAFAGTTPSAKPNKSSGVILVPANLDLAFIANVKKVKYNGLDINDAKGQMNISNGQIILKQAGFNLIGAPVIMDATYGSISPQKAFFDYHIDAKEFDIQRAYREVKLFHDMASSAKNVQGIVSLDYKLSGKLNGDMMPMYPSLKGGGVLSVKKVKLRGFKLFSAVGKSTGRDSLGAGKDVSKVDIKTAIANNIITINRTTIKLAGFRPRIEGQVSFKGDLNLKFRLGLPPFGIFGIPMTITGTQEKPKIRLGKGKKQDELKEEKEEE</sequence>
<accession>A0ABT1T395</accession>
<proteinExistence type="predicted"/>
<feature type="region of interest" description="Disordered" evidence="1">
    <location>
        <begin position="1017"/>
        <end position="1039"/>
    </location>
</feature>
<dbReference type="PANTHER" id="PTHR30441">
    <property type="entry name" value="DUF748 DOMAIN-CONTAINING PROTEIN"/>
    <property type="match status" value="1"/>
</dbReference>
<dbReference type="Pfam" id="PF05170">
    <property type="entry name" value="AsmA"/>
    <property type="match status" value="1"/>
</dbReference>
<dbReference type="Proteomes" id="UP001204376">
    <property type="component" value="Unassembled WGS sequence"/>
</dbReference>
<keyword evidence="2" id="KW-0472">Membrane</keyword>
<comment type="caution">
    <text evidence="4">The sequence shown here is derived from an EMBL/GenBank/DDBJ whole genome shotgun (WGS) entry which is preliminary data.</text>
</comment>
<evidence type="ECO:0000313" key="5">
    <source>
        <dbReference type="Proteomes" id="UP001204376"/>
    </source>
</evidence>
<feature type="transmembrane region" description="Helical" evidence="2">
    <location>
        <begin position="12"/>
        <end position="34"/>
    </location>
</feature>
<dbReference type="PANTHER" id="PTHR30441:SF8">
    <property type="entry name" value="DUF748 DOMAIN-CONTAINING PROTEIN"/>
    <property type="match status" value="1"/>
</dbReference>
<protein>
    <submittedName>
        <fullName evidence="4">AsmA family protein</fullName>
    </submittedName>
</protein>
<name>A0ABT1T395_9SPHI</name>
<gene>
    <name evidence="4" type="ORF">NPE20_14015</name>
</gene>
<keyword evidence="2" id="KW-0812">Transmembrane</keyword>